<evidence type="ECO:0000313" key="1">
    <source>
        <dbReference type="EMBL" id="AJK47022.1"/>
    </source>
</evidence>
<keyword evidence="2" id="KW-1185">Reference proteome</keyword>
<name>A0A0B6RNX1_BURPL</name>
<dbReference type="EMBL" id="CP002580">
    <property type="protein sequence ID" value="AJK47022.1"/>
    <property type="molecule type" value="Genomic_DNA"/>
</dbReference>
<evidence type="ECO:0000313" key="2">
    <source>
        <dbReference type="Proteomes" id="UP000031838"/>
    </source>
</evidence>
<reference evidence="1 2" key="2">
    <citation type="journal article" date="2016" name="Appl. Microbiol. Biotechnol.">
        <title>Mutations improving production and secretion of extracellular lipase by Burkholderia glumae PG1.</title>
        <authorList>
            <person name="Knapp A."/>
            <person name="Voget S."/>
            <person name="Gao R."/>
            <person name="Zaburannyi N."/>
            <person name="Krysciak D."/>
            <person name="Breuer M."/>
            <person name="Hauer B."/>
            <person name="Streit W.R."/>
            <person name="Muller R."/>
            <person name="Daniel R."/>
            <person name="Jaeger K.E."/>
        </authorList>
    </citation>
    <scope>NUCLEOTIDE SEQUENCE [LARGE SCALE GENOMIC DNA]</scope>
    <source>
        <strain evidence="1 2">PG1</strain>
    </source>
</reference>
<dbReference type="KEGG" id="bgp:BGL_1c25320"/>
<dbReference type="HOGENOM" id="CLU_2749940_0_0_4"/>
<reference evidence="2" key="1">
    <citation type="submission" date="2011-03" db="EMBL/GenBank/DDBJ databases">
        <authorList>
            <person name="Voget S."/>
            <person name="Streit W.R."/>
            <person name="Jaeger K.E."/>
            <person name="Daniel R."/>
        </authorList>
    </citation>
    <scope>NUCLEOTIDE SEQUENCE [LARGE SCALE GENOMIC DNA]</scope>
    <source>
        <strain evidence="2">PG1</strain>
    </source>
</reference>
<dbReference type="Proteomes" id="UP000031838">
    <property type="component" value="Chromosome 1"/>
</dbReference>
<dbReference type="AlphaFoldDB" id="A0A0B6RNX1"/>
<accession>A0A0B6RNX1</accession>
<protein>
    <submittedName>
        <fullName evidence="1">Uncharacterized protein</fullName>
    </submittedName>
</protein>
<gene>
    <name evidence="1" type="ORF">BGL_1c25320</name>
</gene>
<proteinExistence type="predicted"/>
<organism evidence="1 2">
    <name type="scientific">Burkholderia plantarii</name>
    <dbReference type="NCBI Taxonomy" id="41899"/>
    <lineage>
        <taxon>Bacteria</taxon>
        <taxon>Pseudomonadati</taxon>
        <taxon>Pseudomonadota</taxon>
        <taxon>Betaproteobacteria</taxon>
        <taxon>Burkholderiales</taxon>
        <taxon>Burkholderiaceae</taxon>
        <taxon>Burkholderia</taxon>
    </lineage>
</organism>
<sequence length="70" mass="7842">MSPITGLSRIDLFLFEWMPCISCRHSSLQLIYRYPRFYYRIVTVCGPLVATARLLGSRAGSCVDSVSPGL</sequence>